<evidence type="ECO:0000313" key="1">
    <source>
        <dbReference type="EMBL" id="SOY44389.1"/>
    </source>
</evidence>
<dbReference type="EMBL" id="OFSP01000004">
    <property type="protein sequence ID" value="SOY44389.1"/>
    <property type="molecule type" value="Genomic_DNA"/>
</dbReference>
<sequence>MVERYDSDAWTQWQADGAPAPADAVVAMDFEVDELVERHGHFLIIGRVLEQLLVRRARRRSLRCAGPLLAQAHTRLGRHDRS</sequence>
<dbReference type="AlphaFoldDB" id="A0A375BH45"/>
<organism evidence="1">
    <name type="scientific">Cupriavidus taiwanensis</name>
    <dbReference type="NCBI Taxonomy" id="164546"/>
    <lineage>
        <taxon>Bacteria</taxon>
        <taxon>Pseudomonadati</taxon>
        <taxon>Pseudomonadota</taxon>
        <taxon>Betaproteobacteria</taxon>
        <taxon>Burkholderiales</taxon>
        <taxon>Burkholderiaceae</taxon>
        <taxon>Cupriavidus</taxon>
    </lineage>
</organism>
<dbReference type="RefSeq" id="WP_198046753.1">
    <property type="nucleotide sequence ID" value="NZ_LT976856.1"/>
</dbReference>
<name>A0A375BH45_9BURK</name>
<protein>
    <submittedName>
        <fullName evidence="1">Flavin reductase-like, FMN-binding protein</fullName>
    </submittedName>
</protein>
<reference evidence="1" key="1">
    <citation type="submission" date="2018-01" db="EMBL/GenBank/DDBJ databases">
        <authorList>
            <person name="Clerissi C."/>
        </authorList>
    </citation>
    <scope>NUCLEOTIDE SEQUENCE</scope>
    <source>
        <strain evidence="1">Cupriavidus taiwanensis STM 3521</strain>
    </source>
</reference>
<gene>
    <name evidence="1" type="ORF">CBM2589_B120352</name>
</gene>
<dbReference type="SUPFAM" id="SSF50475">
    <property type="entry name" value="FMN-binding split barrel"/>
    <property type="match status" value="1"/>
</dbReference>
<accession>A0A375BH45</accession>
<proteinExistence type="predicted"/>
<dbReference type="Proteomes" id="UP000256297">
    <property type="component" value="Chromosome CBM2589_b"/>
</dbReference>
<comment type="caution">
    <text evidence="1">The sequence shown here is derived from an EMBL/GenBank/DDBJ whole genome shotgun (WGS) entry which is preliminary data.</text>
</comment>